<dbReference type="GO" id="GO:0046873">
    <property type="term" value="F:metal ion transmembrane transporter activity"/>
    <property type="evidence" value="ECO:0007669"/>
    <property type="project" value="InterPro"/>
</dbReference>
<evidence type="ECO:0000256" key="4">
    <source>
        <dbReference type="ARBA" id="ARBA00022989"/>
    </source>
</evidence>
<evidence type="ECO:0000256" key="3">
    <source>
        <dbReference type="ARBA" id="ARBA00022692"/>
    </source>
</evidence>
<proteinExistence type="inferred from homology"/>
<dbReference type="GO" id="GO:0016020">
    <property type="term" value="C:membrane"/>
    <property type="evidence" value="ECO:0007669"/>
    <property type="project" value="UniProtKB-SubCell"/>
</dbReference>
<dbReference type="Pfam" id="PF05057">
    <property type="entry name" value="DUF676"/>
    <property type="match status" value="1"/>
</dbReference>
<gene>
    <name evidence="9" type="ORF">BDW47DRAFT_124457</name>
</gene>
<comment type="similarity">
    <text evidence="2">Belongs to the putative lipase ROG1 family.</text>
</comment>
<dbReference type="InterPro" id="IPR045863">
    <property type="entry name" value="CorA_TM1_TM2"/>
</dbReference>
<sequence>MSRESVGWVPPRPETDLDVVAVPAIGADPIRAWSDENSETPWPVAELATHLPRARVLLADHGKLKPQADLEDLANKLLTQLHDQRQSTISKRPIVFICHSTGGLVAKAALIIASQSPSNLQSIYTSCYGIAFLATPHQGSSYLSAPEYAKSVHHLLQLKYRVPHRLREFFRPRHPHLLHMSSRFRSICADMKLWTFLETAESILPITDSVTKSTVEMHVPITSIRSGVLDFEHEKEIPLATDHVGTACFKGQERTTRMGFIKELQYFTKAALRLSAMRDNPLHVKREVKVQVNGFFEDPARGVSDETPLKLWSTKSTLHDYIKNGPSICLGERLTQTGGMPTSPLDDSSVSSFDSRPSSPYGSSMMDEMHGGGMSKETEPAPARPSMKQSRSFVVQRSPRIHVTEPITGNYFDEDSEQKDESEQRDSEELDPRRPEEEPAQDVQKVEPVRPSSGSSGTGSVELTHRTSLSAKYKKFLPIPTSMRERLNEMTSEAPRVAPRFDRPEPGTEKLLWIHVPYTHTGWVPPVLGKACDEDQQSEFFRKVLNDRNWWANLYNGHVDPHSRFVRPACIHFRQNNPSPMDTPGAPDDPRLALYLPYLHWDTYWNLVQRRNIIEERVRQGRSKPAPDHIAQSDLESKLIWRYLGSDPPVHIRRTLDQFGYPNLRSTEARDDDQMLWKRTRKAIDLNEELGESPPPQYRTQSPRNFTDGKVLMVDQLWLWIVDQKTVVTFFPKQEPTKAEDKLYEQTNLHNSIYNELNGDLARRFETAGDLAALIALHAVTVLLDRTLYYDLQVLRIFEESIGILTESVTKSFKRFRNRGFNTHPAEYNKNADGKTMTTKERSERDELIARQNREDLSALLELRDIIDELGTITKLLDQQHATLEVMSEYFEDKGYGRVFVDQALARIDDYRSQTLEMKENALLAQKSVENLLDLKQKQANVDESRMARWQAEVTQSQSQAVMVFTIFTVIFLPLSFFTSLFGMNASEWSGEPTNPSLATMFEIAAPTSIAIIVAALIMAFSERLRDAVSEAHKVTFTVAKDVFLASFAAFTRLIIFTNKHKHRHDDDDDDVSYDKTVPTGGAGDTSSVKSKISRYRYFRRGNKQIRDDDIWGRHVNGGMAPSPPGEVETGYVSEKGGGFSRRGTNFT</sequence>
<dbReference type="EMBL" id="KZ559129">
    <property type="protein sequence ID" value="PLB39465.1"/>
    <property type="molecule type" value="Genomic_DNA"/>
</dbReference>
<dbReference type="OrthoDB" id="361039at2759"/>
<feature type="region of interest" description="Disordered" evidence="6">
    <location>
        <begin position="332"/>
        <end position="465"/>
    </location>
</feature>
<dbReference type="Gene3D" id="3.40.50.1820">
    <property type="entry name" value="alpha/beta hydrolase"/>
    <property type="match status" value="1"/>
</dbReference>
<dbReference type="RefSeq" id="XP_024673477.1">
    <property type="nucleotide sequence ID" value="XM_024816260.1"/>
</dbReference>
<dbReference type="InterPro" id="IPR002523">
    <property type="entry name" value="MgTranspt_CorA/ZnTranspt_ZntB"/>
</dbReference>
<feature type="transmembrane region" description="Helical" evidence="7">
    <location>
        <begin position="1004"/>
        <end position="1022"/>
    </location>
</feature>
<evidence type="ECO:0000313" key="9">
    <source>
        <dbReference type="EMBL" id="PLB39465.1"/>
    </source>
</evidence>
<dbReference type="InterPro" id="IPR050829">
    <property type="entry name" value="CorA_MIT"/>
</dbReference>
<evidence type="ECO:0000259" key="8">
    <source>
        <dbReference type="Pfam" id="PF05057"/>
    </source>
</evidence>
<comment type="subcellular location">
    <subcellularLocation>
        <location evidence="1">Membrane</location>
        <topology evidence="1">Multi-pass membrane protein</topology>
    </subcellularLocation>
</comment>
<keyword evidence="3 7" id="KW-0812">Transmembrane</keyword>
<evidence type="ECO:0000256" key="5">
    <source>
        <dbReference type="ARBA" id="ARBA00023136"/>
    </source>
</evidence>
<dbReference type="InterPro" id="IPR007751">
    <property type="entry name" value="DUF676_lipase-like"/>
</dbReference>
<feature type="transmembrane region" description="Helical" evidence="7">
    <location>
        <begin position="1034"/>
        <end position="1056"/>
    </location>
</feature>
<evidence type="ECO:0000313" key="10">
    <source>
        <dbReference type="Proteomes" id="UP000234585"/>
    </source>
</evidence>
<feature type="region of interest" description="Disordered" evidence="6">
    <location>
        <begin position="1065"/>
        <end position="1088"/>
    </location>
</feature>
<feature type="compositionally biased region" description="Low complexity" evidence="6">
    <location>
        <begin position="343"/>
        <end position="364"/>
    </location>
</feature>
<keyword evidence="4 7" id="KW-1133">Transmembrane helix</keyword>
<dbReference type="AlphaFoldDB" id="A0A2I2FFR7"/>
<dbReference type="Proteomes" id="UP000234585">
    <property type="component" value="Unassembled WGS sequence"/>
</dbReference>
<dbReference type="Pfam" id="PF01544">
    <property type="entry name" value="CorA"/>
    <property type="match status" value="1"/>
</dbReference>
<dbReference type="InterPro" id="IPR029058">
    <property type="entry name" value="AB_hydrolase_fold"/>
</dbReference>
<dbReference type="SUPFAM" id="SSF144083">
    <property type="entry name" value="Magnesium transport protein CorA, transmembrane region"/>
    <property type="match status" value="1"/>
</dbReference>
<reference evidence="9 10" key="1">
    <citation type="submission" date="2017-12" db="EMBL/GenBank/DDBJ databases">
        <authorList>
            <consortium name="DOE Joint Genome Institute"/>
            <person name="Haridas S."/>
            <person name="Kjaerbolling I."/>
            <person name="Vesth T.C."/>
            <person name="Frisvad J.C."/>
            <person name="Nybo J.L."/>
            <person name="Theobald S."/>
            <person name="Kuo A."/>
            <person name="Bowyer P."/>
            <person name="Matsuda Y."/>
            <person name="Mondo S."/>
            <person name="Lyhne E.K."/>
            <person name="Kogle M.E."/>
            <person name="Clum A."/>
            <person name="Lipzen A."/>
            <person name="Salamov A."/>
            <person name="Ngan C.Y."/>
            <person name="Daum C."/>
            <person name="Chiniquy J."/>
            <person name="Barry K."/>
            <person name="LaButti K."/>
            <person name="Simmons B.A."/>
            <person name="Magnuson J.K."/>
            <person name="Mortensen U.H."/>
            <person name="Larsen T.O."/>
            <person name="Grigoriev I.V."/>
            <person name="Baker S.E."/>
            <person name="Andersen M.R."/>
            <person name="Nordberg H.P."/>
            <person name="Cantor M.N."/>
            <person name="Hua S.X."/>
        </authorList>
    </citation>
    <scope>NUCLEOTIDE SEQUENCE [LARGE SCALE GENOMIC DNA]</scope>
    <source>
        <strain evidence="9 10">CBS 102.13</strain>
    </source>
</reference>
<feature type="compositionally biased region" description="Polar residues" evidence="6">
    <location>
        <begin position="452"/>
        <end position="465"/>
    </location>
</feature>
<dbReference type="PANTHER" id="PTHR47685">
    <property type="entry name" value="MAGNESIUM TRANSPORT PROTEIN CORA"/>
    <property type="match status" value="1"/>
</dbReference>
<dbReference type="Gene3D" id="1.20.58.340">
    <property type="entry name" value="Magnesium transport protein CorA, transmembrane region"/>
    <property type="match status" value="1"/>
</dbReference>
<feature type="transmembrane region" description="Helical" evidence="7">
    <location>
        <begin position="961"/>
        <end position="983"/>
    </location>
</feature>
<dbReference type="SUPFAM" id="SSF53474">
    <property type="entry name" value="alpha/beta-Hydrolases"/>
    <property type="match status" value="1"/>
</dbReference>
<dbReference type="GeneID" id="36523420"/>
<feature type="domain" description="DUF676" evidence="8">
    <location>
        <begin position="68"/>
        <end position="161"/>
    </location>
</feature>
<evidence type="ECO:0000256" key="2">
    <source>
        <dbReference type="ARBA" id="ARBA00007920"/>
    </source>
</evidence>
<keyword evidence="10" id="KW-1185">Reference proteome</keyword>
<evidence type="ECO:0000256" key="1">
    <source>
        <dbReference type="ARBA" id="ARBA00004141"/>
    </source>
</evidence>
<keyword evidence="5 7" id="KW-0472">Membrane</keyword>
<accession>A0A2I2FFR7</accession>
<evidence type="ECO:0000256" key="7">
    <source>
        <dbReference type="SAM" id="Phobius"/>
    </source>
</evidence>
<protein>
    <recommendedName>
        <fullName evidence="8">DUF676 domain-containing protein</fullName>
    </recommendedName>
</protein>
<name>A0A2I2FFR7_ASPCN</name>
<organism evidence="9 10">
    <name type="scientific">Aspergillus candidus</name>
    <dbReference type="NCBI Taxonomy" id="41067"/>
    <lineage>
        <taxon>Eukaryota</taxon>
        <taxon>Fungi</taxon>
        <taxon>Dikarya</taxon>
        <taxon>Ascomycota</taxon>
        <taxon>Pezizomycotina</taxon>
        <taxon>Eurotiomycetes</taxon>
        <taxon>Eurotiomycetidae</taxon>
        <taxon>Eurotiales</taxon>
        <taxon>Aspergillaceae</taxon>
        <taxon>Aspergillus</taxon>
        <taxon>Aspergillus subgen. Circumdati</taxon>
    </lineage>
</organism>
<evidence type="ECO:0000256" key="6">
    <source>
        <dbReference type="SAM" id="MobiDB-lite"/>
    </source>
</evidence>
<dbReference type="PANTHER" id="PTHR47685:SF1">
    <property type="entry name" value="MAGNESIUM TRANSPORT PROTEIN CORA"/>
    <property type="match status" value="1"/>
</dbReference>
<feature type="compositionally biased region" description="Basic and acidic residues" evidence="6">
    <location>
        <begin position="419"/>
        <end position="437"/>
    </location>
</feature>
<feature type="region of interest" description="Disordered" evidence="6">
    <location>
        <begin position="1118"/>
        <end position="1148"/>
    </location>
</feature>